<dbReference type="CDD" id="cd00146">
    <property type="entry name" value="PKD"/>
    <property type="match status" value="1"/>
</dbReference>
<dbReference type="Pfam" id="PF18911">
    <property type="entry name" value="PKD_4"/>
    <property type="match status" value="1"/>
</dbReference>
<dbReference type="AlphaFoldDB" id="A0A2X3L0A4"/>
<dbReference type="RefSeq" id="WP_122030442.1">
    <property type="nucleotide sequence ID" value="NZ_LS483254.1"/>
</dbReference>
<dbReference type="OrthoDB" id="5378341at2"/>
<dbReference type="InterPro" id="IPR047676">
    <property type="entry name" value="FxLYD_dom"/>
</dbReference>
<dbReference type="PROSITE" id="PS51257">
    <property type="entry name" value="PROKAR_LIPOPROTEIN"/>
    <property type="match status" value="1"/>
</dbReference>
<evidence type="ECO:0000313" key="3">
    <source>
        <dbReference type="Proteomes" id="UP000249818"/>
    </source>
</evidence>
<evidence type="ECO:0000259" key="1">
    <source>
        <dbReference type="PROSITE" id="PS50093"/>
    </source>
</evidence>
<name>A0A2X3L0A4_9BACT</name>
<dbReference type="SMART" id="SM00089">
    <property type="entry name" value="PKD"/>
    <property type="match status" value="1"/>
</dbReference>
<dbReference type="InterPro" id="IPR000601">
    <property type="entry name" value="PKD_dom"/>
</dbReference>
<dbReference type="Gene3D" id="2.60.40.10">
    <property type="entry name" value="Immunoglobulins"/>
    <property type="match status" value="1"/>
</dbReference>
<dbReference type="KEGG" id="bana:BARAN1_0165"/>
<dbReference type="InterPro" id="IPR022409">
    <property type="entry name" value="PKD/Chitinase_dom"/>
</dbReference>
<dbReference type="NCBIfam" id="NF038353">
    <property type="entry name" value="FxLYD_dom"/>
    <property type="match status" value="1"/>
</dbReference>
<organism evidence="2 3">
    <name type="scientific">Candidatus Bipolaricaulis anaerobius</name>
    <dbReference type="NCBI Taxonomy" id="2026885"/>
    <lineage>
        <taxon>Bacteria</taxon>
        <taxon>Candidatus Bipolaricaulota</taxon>
        <taxon>Candidatus Bipolaricaulia</taxon>
        <taxon>Candidatus Bipolaricaulales</taxon>
        <taxon>Candidatus Bipolaricaulaceae</taxon>
        <taxon>Candidatus Bipolaricaulis</taxon>
    </lineage>
</organism>
<dbReference type="SUPFAM" id="SSF49299">
    <property type="entry name" value="PKD domain"/>
    <property type="match status" value="1"/>
</dbReference>
<evidence type="ECO:0000313" key="2">
    <source>
        <dbReference type="EMBL" id="SQD92190.1"/>
    </source>
</evidence>
<dbReference type="InterPro" id="IPR035986">
    <property type="entry name" value="PKD_dom_sf"/>
</dbReference>
<proteinExistence type="predicted"/>
<accession>A0A2X3L0A4</accession>
<gene>
    <name evidence="2" type="ORF">BARAN1_0165</name>
</gene>
<keyword evidence="3" id="KW-1185">Reference proteome</keyword>
<dbReference type="Proteomes" id="UP000249818">
    <property type="component" value="Chromosome BARAN1"/>
</dbReference>
<dbReference type="PROSITE" id="PS50093">
    <property type="entry name" value="PKD"/>
    <property type="match status" value="1"/>
</dbReference>
<protein>
    <recommendedName>
        <fullName evidence="1">PKD domain-containing protein</fullName>
    </recommendedName>
</protein>
<dbReference type="EMBL" id="LS483254">
    <property type="protein sequence ID" value="SQD92190.1"/>
    <property type="molecule type" value="Genomic_DNA"/>
</dbReference>
<feature type="domain" description="PKD" evidence="1">
    <location>
        <begin position="28"/>
        <end position="108"/>
    </location>
</feature>
<dbReference type="InterPro" id="IPR013783">
    <property type="entry name" value="Ig-like_fold"/>
</dbReference>
<reference evidence="3" key="1">
    <citation type="submission" date="2018-05" db="EMBL/GenBank/DDBJ databases">
        <authorList>
            <person name="Hao L."/>
        </authorList>
    </citation>
    <scope>NUCLEOTIDE SEQUENCE [LARGE SCALE GENOMIC DNA]</scope>
</reference>
<sequence length="209" mass="23046">MKRVLFTVLLGVGLLAGGCSEPQLGKPPVAGLWYNPWRGEVPLLVTFVSQSQPGDGQIVGYHWDFGDGSVKEGGATVTHWYTREDTFYPTLTVTDEAGLTATTRGVVEPGVSYPLDVVEWSAEEESFGQRVVGRVKNIGDRTINEGRVVVQFRDKDWIVVQERSKILGDLAPGAEQIFEVTTALHLRELGAPHHTIYTEVIHRDHPLSP</sequence>